<evidence type="ECO:0000256" key="1">
    <source>
        <dbReference type="SAM" id="MobiDB-lite"/>
    </source>
</evidence>
<dbReference type="GO" id="GO:0016020">
    <property type="term" value="C:membrane"/>
    <property type="evidence" value="ECO:0007669"/>
    <property type="project" value="TreeGrafter"/>
</dbReference>
<keyword evidence="2" id="KW-1133">Transmembrane helix</keyword>
<feature type="domain" description="PGG" evidence="3">
    <location>
        <begin position="676"/>
        <end position="787"/>
    </location>
</feature>
<feature type="region of interest" description="Disordered" evidence="1">
    <location>
        <begin position="426"/>
        <end position="485"/>
    </location>
</feature>
<dbReference type="Gene3D" id="1.25.40.20">
    <property type="entry name" value="Ankyrin repeat-containing domain"/>
    <property type="match status" value="3"/>
</dbReference>
<evidence type="ECO:0000313" key="5">
    <source>
        <dbReference type="Proteomes" id="UP001151287"/>
    </source>
</evidence>
<feature type="region of interest" description="Disordered" evidence="1">
    <location>
        <begin position="1"/>
        <end position="40"/>
    </location>
</feature>
<dbReference type="Proteomes" id="UP001151287">
    <property type="component" value="Unassembled WGS sequence"/>
</dbReference>
<protein>
    <recommendedName>
        <fullName evidence="3">PGG domain-containing protein</fullName>
    </recommendedName>
</protein>
<feature type="compositionally biased region" description="Polar residues" evidence="1">
    <location>
        <begin position="1"/>
        <end position="20"/>
    </location>
</feature>
<keyword evidence="2" id="KW-0812">Transmembrane</keyword>
<feature type="compositionally biased region" description="Basic and acidic residues" evidence="1">
    <location>
        <begin position="21"/>
        <end position="40"/>
    </location>
</feature>
<sequence length="841" mass="94550">MASPFDQSPQNTQQFPANSKSSDDHIQTTRTPPPRDDSLHRELRKELFRAAMNREWKKLLELYKNEKQVQNQKITRSKDTVLHVAMSGAPEYTVLKLLNIVCENNSQEEIKSILGSENNGGDTTLHLAASLGLEMVCFKIAEMYPELVTNARNNLHETPLFTAVRHGKTKTFFVLEAAIHKLEGLTSYEDCLSRDITHCRRNDGSNILHIAIKREHFGLAYEIIHLYPELVNYVNSRGESALHVLARKASVFESGTRFGLFGKIIYYSTIIEPLKLKFNFNENKENNSQLQILKDKDEELPSTCKACVDLYSLIKDMLNATFNTVASSLQTGICKACYGADEENPSEVQNGDESKSSEIQEQRRQVPPNYDVAFSFFKIIFKLLLIVLGIGLRRLQKIRKLKQTHKDALKIMKKLVDHSILWEYDDTSGGMKPSTSQLPPELRSSYPPTTLSDLQYPPTTLSDQENTDSEGKNPSPSKANDNRDSNIMIALKEGGRDMLKKVLEKFSLEARDVDNKDVIFIGMEAKESMNEPDTPSPILIAARMGVTEMVKRILDKYPVALLDQDKDEKNIVLLAVEYRRVHVYKFMLGIQTMKEHVFGKVDKDGNSAPHLAAMLSHSRPWSIPGAALQMQWESKWYKYVLDSMDPEIFATFNNQGKTAHEVFVDSHDTLVKDGSGWLTNTSQSCSLVAALVATVAFASASTVPGGVDQQSGFPTLGQKPAFQLFAISSLVALCFSVTSLVMFLAILTSRYQVRDFEIGLPVKLILGLTSLFMSIAAMLVSFCAGDFFVVEEKLRFAAYPIYAVMCFPVTFFAIAQLPLYIDLIKATIKKVPERTEKMQAY</sequence>
<gene>
    <name evidence="4" type="ORF">LUZ63_001004</name>
</gene>
<feature type="compositionally biased region" description="Polar residues" evidence="1">
    <location>
        <begin position="446"/>
        <end position="464"/>
    </location>
</feature>
<dbReference type="InterPro" id="IPR036770">
    <property type="entry name" value="Ankyrin_rpt-contain_sf"/>
</dbReference>
<evidence type="ECO:0000313" key="4">
    <source>
        <dbReference type="EMBL" id="KAJ1701225.1"/>
    </source>
</evidence>
<dbReference type="PANTHER" id="PTHR24177">
    <property type="entry name" value="CASKIN"/>
    <property type="match status" value="1"/>
</dbReference>
<feature type="compositionally biased region" description="Basic and acidic residues" evidence="1">
    <location>
        <begin position="352"/>
        <end position="364"/>
    </location>
</feature>
<dbReference type="Pfam" id="PF13962">
    <property type="entry name" value="PGG"/>
    <property type="match status" value="1"/>
</dbReference>
<feature type="transmembrane region" description="Helical" evidence="2">
    <location>
        <begin position="372"/>
        <end position="392"/>
    </location>
</feature>
<dbReference type="OrthoDB" id="769595at2759"/>
<organism evidence="4 5">
    <name type="scientific">Rhynchospora breviuscula</name>
    <dbReference type="NCBI Taxonomy" id="2022672"/>
    <lineage>
        <taxon>Eukaryota</taxon>
        <taxon>Viridiplantae</taxon>
        <taxon>Streptophyta</taxon>
        <taxon>Embryophyta</taxon>
        <taxon>Tracheophyta</taxon>
        <taxon>Spermatophyta</taxon>
        <taxon>Magnoliopsida</taxon>
        <taxon>Liliopsida</taxon>
        <taxon>Poales</taxon>
        <taxon>Cyperaceae</taxon>
        <taxon>Cyperoideae</taxon>
        <taxon>Rhynchosporeae</taxon>
        <taxon>Rhynchospora</taxon>
    </lineage>
</organism>
<evidence type="ECO:0000256" key="2">
    <source>
        <dbReference type="SAM" id="Phobius"/>
    </source>
</evidence>
<dbReference type="PANTHER" id="PTHR24177:SF103">
    <property type="entry name" value="PGG DOMAIN-CONTAINING PROTEIN"/>
    <property type="match status" value="1"/>
</dbReference>
<dbReference type="SUPFAM" id="SSF48403">
    <property type="entry name" value="Ankyrin repeat"/>
    <property type="match status" value="2"/>
</dbReference>
<dbReference type="InterPro" id="IPR026961">
    <property type="entry name" value="PGG_dom"/>
</dbReference>
<comment type="caution">
    <text evidence="4">The sequence shown here is derived from an EMBL/GenBank/DDBJ whole genome shotgun (WGS) entry which is preliminary data.</text>
</comment>
<feature type="region of interest" description="Disordered" evidence="1">
    <location>
        <begin position="343"/>
        <end position="364"/>
    </location>
</feature>
<keyword evidence="5" id="KW-1185">Reference proteome</keyword>
<name>A0A9Q0CWK1_9POAL</name>
<feature type="transmembrane region" description="Helical" evidence="2">
    <location>
        <begin position="768"/>
        <end position="790"/>
    </location>
</feature>
<dbReference type="EMBL" id="JAMQYH010000001">
    <property type="protein sequence ID" value="KAJ1701225.1"/>
    <property type="molecule type" value="Genomic_DNA"/>
</dbReference>
<dbReference type="AlphaFoldDB" id="A0A9Q0CWK1"/>
<proteinExistence type="predicted"/>
<feature type="transmembrane region" description="Helical" evidence="2">
    <location>
        <begin position="685"/>
        <end position="704"/>
    </location>
</feature>
<evidence type="ECO:0000259" key="3">
    <source>
        <dbReference type="Pfam" id="PF13962"/>
    </source>
</evidence>
<accession>A0A9Q0CWK1</accession>
<reference evidence="4" key="1">
    <citation type="journal article" date="2022" name="Cell">
        <title>Repeat-based holocentromeres influence genome architecture and karyotype evolution.</title>
        <authorList>
            <person name="Hofstatter P.G."/>
            <person name="Thangavel G."/>
            <person name="Lux T."/>
            <person name="Neumann P."/>
            <person name="Vondrak T."/>
            <person name="Novak P."/>
            <person name="Zhang M."/>
            <person name="Costa L."/>
            <person name="Castellani M."/>
            <person name="Scott A."/>
            <person name="Toegelov H."/>
            <person name="Fuchs J."/>
            <person name="Mata-Sucre Y."/>
            <person name="Dias Y."/>
            <person name="Vanzela A.L.L."/>
            <person name="Huettel B."/>
            <person name="Almeida C.C.S."/>
            <person name="Simkova H."/>
            <person name="Souza G."/>
            <person name="Pedrosa-Harand A."/>
            <person name="Macas J."/>
            <person name="Mayer K.F.X."/>
            <person name="Houben A."/>
            <person name="Marques A."/>
        </authorList>
    </citation>
    <scope>NUCLEOTIDE SEQUENCE</scope>
    <source>
        <strain evidence="4">RhyBre1mFocal</strain>
    </source>
</reference>
<keyword evidence="2" id="KW-0472">Membrane</keyword>
<feature type="transmembrane region" description="Helical" evidence="2">
    <location>
        <begin position="724"/>
        <end position="747"/>
    </location>
</feature>
<feature type="transmembrane region" description="Helical" evidence="2">
    <location>
        <begin position="796"/>
        <end position="821"/>
    </location>
</feature>